<dbReference type="Gene3D" id="3.30.1480.10">
    <property type="entry name" value="NusA, N-terminal domain"/>
    <property type="match status" value="1"/>
</dbReference>
<dbReference type="SUPFAM" id="SSF69705">
    <property type="entry name" value="Transcription factor NusA, N-terminal domain"/>
    <property type="match status" value="1"/>
</dbReference>
<dbReference type="CDD" id="cd22529">
    <property type="entry name" value="KH-II_NusA_rpt2"/>
    <property type="match status" value="1"/>
</dbReference>
<dbReference type="Pfam" id="PF26594">
    <property type="entry name" value="KH_NusA_2nd"/>
    <property type="match status" value="1"/>
</dbReference>
<keyword evidence="2 7" id="KW-0963">Cytoplasm</keyword>
<gene>
    <name evidence="7" type="primary">nusA</name>
    <name evidence="9" type="ORF">CQA57_04495</name>
</gene>
<dbReference type="InterPro" id="IPR036555">
    <property type="entry name" value="NusA_N_sf"/>
</dbReference>
<dbReference type="GO" id="GO:0005829">
    <property type="term" value="C:cytosol"/>
    <property type="evidence" value="ECO:0007669"/>
    <property type="project" value="TreeGrafter"/>
</dbReference>
<dbReference type="InterPro" id="IPR025249">
    <property type="entry name" value="TF_NusA_KH_1st"/>
</dbReference>
<evidence type="ECO:0000256" key="6">
    <source>
        <dbReference type="ARBA" id="ARBA00023163"/>
    </source>
</evidence>
<dbReference type="HAMAP" id="MF_00945_B">
    <property type="entry name" value="NusA_B"/>
    <property type="match status" value="1"/>
</dbReference>
<evidence type="ECO:0000256" key="4">
    <source>
        <dbReference type="ARBA" id="ARBA00022884"/>
    </source>
</evidence>
<keyword evidence="4 7" id="KW-0694">RNA-binding</keyword>
<accession>A0A3D8J7T6</accession>
<evidence type="ECO:0000313" key="10">
    <source>
        <dbReference type="Proteomes" id="UP000256695"/>
    </source>
</evidence>
<dbReference type="SMART" id="SM00316">
    <property type="entry name" value="S1"/>
    <property type="match status" value="1"/>
</dbReference>
<keyword evidence="5 7" id="KW-0805">Transcription regulation</keyword>
<dbReference type="InterPro" id="IPR012340">
    <property type="entry name" value="NA-bd_OB-fold"/>
</dbReference>
<dbReference type="GO" id="GO:0031564">
    <property type="term" value="P:transcription antitermination"/>
    <property type="evidence" value="ECO:0007669"/>
    <property type="project" value="UniProtKB-UniRule"/>
</dbReference>
<feature type="domain" description="S1 motif" evidence="8">
    <location>
        <begin position="139"/>
        <end position="202"/>
    </location>
</feature>
<reference evidence="9 10" key="1">
    <citation type="submission" date="2018-04" db="EMBL/GenBank/DDBJ databases">
        <title>Novel Campyloabacter and Helicobacter Species and Strains.</title>
        <authorList>
            <person name="Mannion A.J."/>
            <person name="Shen Z."/>
            <person name="Fox J.G."/>
        </authorList>
    </citation>
    <scope>NUCLEOTIDE SEQUENCE [LARGE SCALE GENOMIC DNA]</scope>
    <source>
        <strain evidence="9 10">MIT 04-9362</strain>
    </source>
</reference>
<keyword evidence="10" id="KW-1185">Reference proteome</keyword>
<dbReference type="CDD" id="cd02134">
    <property type="entry name" value="KH-II_NusA_rpt1"/>
    <property type="match status" value="1"/>
</dbReference>
<dbReference type="Proteomes" id="UP000256695">
    <property type="component" value="Unassembled WGS sequence"/>
</dbReference>
<dbReference type="GO" id="GO:0006353">
    <property type="term" value="P:DNA-templated transcription termination"/>
    <property type="evidence" value="ECO:0007669"/>
    <property type="project" value="UniProtKB-UniRule"/>
</dbReference>
<evidence type="ECO:0000259" key="8">
    <source>
        <dbReference type="PROSITE" id="PS50126"/>
    </source>
</evidence>
<evidence type="ECO:0000256" key="1">
    <source>
        <dbReference type="ARBA" id="ARBA00022472"/>
    </source>
</evidence>
<dbReference type="Gene3D" id="3.30.300.20">
    <property type="match status" value="2"/>
</dbReference>
<dbReference type="InterPro" id="IPR009019">
    <property type="entry name" value="KH_sf_prok-type"/>
</dbReference>
<dbReference type="Pfam" id="PF13184">
    <property type="entry name" value="KH_NusA_1st"/>
    <property type="match status" value="1"/>
</dbReference>
<dbReference type="EMBL" id="NXLX01000009">
    <property type="protein sequence ID" value="RDU73569.1"/>
    <property type="molecule type" value="Genomic_DNA"/>
</dbReference>
<dbReference type="NCBIfam" id="TIGR01953">
    <property type="entry name" value="NusA"/>
    <property type="match status" value="1"/>
</dbReference>
<dbReference type="AlphaFoldDB" id="A0A3D8J7T6"/>
<comment type="function">
    <text evidence="7">Participates in both transcription termination and antitermination.</text>
</comment>
<dbReference type="PROSITE" id="PS50126">
    <property type="entry name" value="S1"/>
    <property type="match status" value="1"/>
</dbReference>
<comment type="subunit">
    <text evidence="7">Monomer. Binds directly to the core enzyme of the DNA-dependent RNA polymerase and to nascent RNA.</text>
</comment>
<dbReference type="Gene3D" id="2.40.50.140">
    <property type="entry name" value="Nucleic acid-binding proteins"/>
    <property type="match status" value="1"/>
</dbReference>
<dbReference type="InterPro" id="IPR015946">
    <property type="entry name" value="KH_dom-like_a/b"/>
</dbReference>
<keyword evidence="6 7" id="KW-0804">Transcription</keyword>
<evidence type="ECO:0000256" key="3">
    <source>
        <dbReference type="ARBA" id="ARBA00022814"/>
    </source>
</evidence>
<sequence length="370" mass="41228">MEKILDIIEILSYEKGIPNDVVLDIVKNLIIKTAKQEIGEDIDYSVEENLKDRSLKLIHNLQICNDDDIALKQGLCNFISLSEAKKIDSTLSVGDLIKSELTLENMSRSAVNRIFQDLEFHLQRTIEDQLFKGFKEKVGKLVSGVVLEVDSQETTFIEINDIRAFLPIKSRIKGEKFKIGDSVKAILKNVKMDRNGIHIELSRTTPKMLEELLKLEVPEIKDGEVSIFKTARIPGDRAKIAVFSSNPKVDPIGSTVGVKGVRINAVGKQLCGENIDCIEYSEVPEIFLTRALAPANIISVQIKKETSKAIVKIMSDQKSKAIGRNGVNIRLASMLTGYEIEIEEIDSIESQENSNVSKLGLDALESLFKS</sequence>
<dbReference type="Pfam" id="PF08529">
    <property type="entry name" value="NusA_N"/>
    <property type="match status" value="1"/>
</dbReference>
<dbReference type="PANTHER" id="PTHR22648:SF0">
    <property type="entry name" value="TRANSCRIPTION TERMINATION_ANTITERMINATION PROTEIN NUSA"/>
    <property type="match status" value="1"/>
</dbReference>
<dbReference type="GO" id="GO:0003700">
    <property type="term" value="F:DNA-binding transcription factor activity"/>
    <property type="evidence" value="ECO:0007669"/>
    <property type="project" value="InterPro"/>
</dbReference>
<dbReference type="InterPro" id="IPR030842">
    <property type="entry name" value="TF_NusA_bacterial"/>
</dbReference>
<dbReference type="RefSeq" id="WP_115579041.1">
    <property type="nucleotide sequence ID" value="NZ_NXLX01000009.1"/>
</dbReference>
<comment type="subcellular location">
    <subcellularLocation>
        <location evidence="7">Cytoplasm</location>
    </subcellularLocation>
</comment>
<keyword evidence="1 7" id="KW-0806">Transcription termination</keyword>
<dbReference type="SUPFAM" id="SSF50249">
    <property type="entry name" value="Nucleic acid-binding proteins"/>
    <property type="match status" value="1"/>
</dbReference>
<protein>
    <recommendedName>
        <fullName evidence="7">Transcription termination/antitermination protein NusA</fullName>
    </recommendedName>
</protein>
<dbReference type="InterPro" id="IPR003029">
    <property type="entry name" value="S1_domain"/>
</dbReference>
<organism evidence="9 10">
    <name type="scientific">Helicobacter anseris</name>
    <dbReference type="NCBI Taxonomy" id="375926"/>
    <lineage>
        <taxon>Bacteria</taxon>
        <taxon>Pseudomonadati</taxon>
        <taxon>Campylobacterota</taxon>
        <taxon>Epsilonproteobacteria</taxon>
        <taxon>Campylobacterales</taxon>
        <taxon>Helicobacteraceae</taxon>
        <taxon>Helicobacter</taxon>
    </lineage>
</organism>
<proteinExistence type="inferred from homology"/>
<comment type="caution">
    <text evidence="9">The sequence shown here is derived from an EMBL/GenBank/DDBJ whole genome shotgun (WGS) entry which is preliminary data.</text>
</comment>
<evidence type="ECO:0000256" key="7">
    <source>
        <dbReference type="HAMAP-Rule" id="MF_00945"/>
    </source>
</evidence>
<dbReference type="OrthoDB" id="9807233at2"/>
<evidence type="ECO:0000256" key="5">
    <source>
        <dbReference type="ARBA" id="ARBA00023015"/>
    </source>
</evidence>
<comment type="similarity">
    <text evidence="7">Belongs to the NusA family.</text>
</comment>
<dbReference type="InterPro" id="IPR058582">
    <property type="entry name" value="KH_NusA_2nd"/>
</dbReference>
<evidence type="ECO:0000313" key="9">
    <source>
        <dbReference type="EMBL" id="RDU73569.1"/>
    </source>
</evidence>
<name>A0A3D8J7T6_9HELI</name>
<dbReference type="SUPFAM" id="SSF54814">
    <property type="entry name" value="Prokaryotic type KH domain (KH-domain type II)"/>
    <property type="match status" value="2"/>
</dbReference>
<evidence type="ECO:0000256" key="2">
    <source>
        <dbReference type="ARBA" id="ARBA00022490"/>
    </source>
</evidence>
<dbReference type="GO" id="GO:0003723">
    <property type="term" value="F:RNA binding"/>
    <property type="evidence" value="ECO:0007669"/>
    <property type="project" value="UniProtKB-UniRule"/>
</dbReference>
<keyword evidence="3 7" id="KW-0889">Transcription antitermination</keyword>
<dbReference type="PROSITE" id="PS50084">
    <property type="entry name" value="KH_TYPE_1"/>
    <property type="match status" value="1"/>
</dbReference>
<dbReference type="InterPro" id="IPR010213">
    <property type="entry name" value="TF_NusA"/>
</dbReference>
<dbReference type="PANTHER" id="PTHR22648">
    <property type="entry name" value="TRANSCRIPTION TERMINATION FACTOR NUSA"/>
    <property type="match status" value="1"/>
</dbReference>
<dbReference type="InterPro" id="IPR013735">
    <property type="entry name" value="TF_NusA_N"/>
</dbReference>